<keyword evidence="1" id="KW-0812">Transmembrane</keyword>
<evidence type="ECO:0000256" key="1">
    <source>
        <dbReference type="SAM" id="Phobius"/>
    </source>
</evidence>
<name>A0AAV4GWX1_9GAST</name>
<reference evidence="2 3" key="1">
    <citation type="journal article" date="2021" name="Elife">
        <title>Chloroplast acquisition without the gene transfer in kleptoplastic sea slugs, Plakobranchus ocellatus.</title>
        <authorList>
            <person name="Maeda T."/>
            <person name="Takahashi S."/>
            <person name="Yoshida T."/>
            <person name="Shimamura S."/>
            <person name="Takaki Y."/>
            <person name="Nagai Y."/>
            <person name="Toyoda A."/>
            <person name="Suzuki Y."/>
            <person name="Arimoto A."/>
            <person name="Ishii H."/>
            <person name="Satoh N."/>
            <person name="Nishiyama T."/>
            <person name="Hasebe M."/>
            <person name="Maruyama T."/>
            <person name="Minagawa J."/>
            <person name="Obokata J."/>
            <person name="Shigenobu S."/>
        </authorList>
    </citation>
    <scope>NUCLEOTIDE SEQUENCE [LARGE SCALE GENOMIC DNA]</scope>
</reference>
<comment type="caution">
    <text evidence="2">The sequence shown here is derived from an EMBL/GenBank/DDBJ whole genome shotgun (WGS) entry which is preliminary data.</text>
</comment>
<keyword evidence="1" id="KW-1133">Transmembrane helix</keyword>
<proteinExistence type="predicted"/>
<evidence type="ECO:0000313" key="3">
    <source>
        <dbReference type="Proteomes" id="UP000762676"/>
    </source>
</evidence>
<dbReference type="AlphaFoldDB" id="A0AAV4GWX1"/>
<protein>
    <submittedName>
        <fullName evidence="2">Uncharacterized protein</fullName>
    </submittedName>
</protein>
<dbReference type="EMBL" id="BMAT01001662">
    <property type="protein sequence ID" value="GFR90019.1"/>
    <property type="molecule type" value="Genomic_DNA"/>
</dbReference>
<feature type="non-terminal residue" evidence="2">
    <location>
        <position position="74"/>
    </location>
</feature>
<gene>
    <name evidence="2" type="ORF">ElyMa_000807100</name>
</gene>
<keyword evidence="3" id="KW-1185">Reference proteome</keyword>
<keyword evidence="1" id="KW-0472">Membrane</keyword>
<feature type="transmembrane region" description="Helical" evidence="1">
    <location>
        <begin position="48"/>
        <end position="72"/>
    </location>
</feature>
<accession>A0AAV4GWX1</accession>
<sequence>MIFKTLRPALARLLGPTGLNIHRGWKSNPRPPDHKSNALTTKPRCSTVVVAVVAAVVVVGLVLIVIVVVLVVEA</sequence>
<dbReference type="Proteomes" id="UP000762676">
    <property type="component" value="Unassembled WGS sequence"/>
</dbReference>
<organism evidence="2 3">
    <name type="scientific">Elysia marginata</name>
    <dbReference type="NCBI Taxonomy" id="1093978"/>
    <lineage>
        <taxon>Eukaryota</taxon>
        <taxon>Metazoa</taxon>
        <taxon>Spiralia</taxon>
        <taxon>Lophotrochozoa</taxon>
        <taxon>Mollusca</taxon>
        <taxon>Gastropoda</taxon>
        <taxon>Heterobranchia</taxon>
        <taxon>Euthyneura</taxon>
        <taxon>Panpulmonata</taxon>
        <taxon>Sacoglossa</taxon>
        <taxon>Placobranchoidea</taxon>
        <taxon>Plakobranchidae</taxon>
        <taxon>Elysia</taxon>
    </lineage>
</organism>
<evidence type="ECO:0000313" key="2">
    <source>
        <dbReference type="EMBL" id="GFR90019.1"/>
    </source>
</evidence>